<name>A0A1U7P525_9DEIO</name>
<accession>A0A1U7P525</accession>
<proteinExistence type="predicted"/>
<evidence type="ECO:0000256" key="1">
    <source>
        <dbReference type="SAM" id="SignalP"/>
    </source>
</evidence>
<keyword evidence="3" id="KW-1185">Reference proteome</keyword>
<protein>
    <submittedName>
        <fullName evidence="2">Uncharacterized protein</fullName>
    </submittedName>
</protein>
<dbReference type="STRING" id="249408.BOO71_0000271"/>
<dbReference type="AlphaFoldDB" id="A0A1U7P525"/>
<comment type="caution">
    <text evidence="2">The sequence shown here is derived from an EMBL/GenBank/DDBJ whole genome shotgun (WGS) entry which is preliminary data.</text>
</comment>
<dbReference type="Proteomes" id="UP000186607">
    <property type="component" value="Unassembled WGS sequence"/>
</dbReference>
<sequence length="124" mass="13623">MTFLTLSVLVFVGMTVAEAVQPQPPAVPAQWEYMSLPISGQGRVTSASDQDIELNDAQLAALSLQGWELVSTITELETTHTNFSNSQYVTGLQPNIRADRAVLVFKRLLDPRRPALETGIEQQP</sequence>
<keyword evidence="1" id="KW-0732">Signal</keyword>
<dbReference type="EMBL" id="MSTI01000005">
    <property type="protein sequence ID" value="OLV20269.1"/>
    <property type="molecule type" value="Genomic_DNA"/>
</dbReference>
<organism evidence="2 3">
    <name type="scientific">Deinococcus marmoris</name>
    <dbReference type="NCBI Taxonomy" id="249408"/>
    <lineage>
        <taxon>Bacteria</taxon>
        <taxon>Thermotogati</taxon>
        <taxon>Deinococcota</taxon>
        <taxon>Deinococci</taxon>
        <taxon>Deinococcales</taxon>
        <taxon>Deinococcaceae</taxon>
        <taxon>Deinococcus</taxon>
    </lineage>
</organism>
<feature type="chain" id="PRO_5010544261" evidence="1">
    <location>
        <begin position="20"/>
        <end position="124"/>
    </location>
</feature>
<gene>
    <name evidence="2" type="ORF">BOO71_0000271</name>
</gene>
<evidence type="ECO:0000313" key="3">
    <source>
        <dbReference type="Proteomes" id="UP000186607"/>
    </source>
</evidence>
<feature type="signal peptide" evidence="1">
    <location>
        <begin position="1"/>
        <end position="19"/>
    </location>
</feature>
<evidence type="ECO:0000313" key="2">
    <source>
        <dbReference type="EMBL" id="OLV20269.1"/>
    </source>
</evidence>
<reference evidence="2 3" key="1">
    <citation type="submission" date="2017-01" db="EMBL/GenBank/DDBJ databases">
        <title>Genome Analysis of Deinococcus marmoris KOPRI26562.</title>
        <authorList>
            <person name="Kim J.H."/>
            <person name="Oh H.-M."/>
        </authorList>
    </citation>
    <scope>NUCLEOTIDE SEQUENCE [LARGE SCALE GENOMIC DNA]</scope>
    <source>
        <strain evidence="2 3">KOPRI26562</strain>
    </source>
</reference>